<comment type="caution">
    <text evidence="1">The sequence shown here is derived from an EMBL/GenBank/DDBJ whole genome shotgun (WGS) entry which is preliminary data.</text>
</comment>
<protein>
    <submittedName>
        <fullName evidence="1">Uncharacterized protein</fullName>
    </submittedName>
</protein>
<dbReference type="Proteomes" id="UP000241769">
    <property type="component" value="Unassembled WGS sequence"/>
</dbReference>
<evidence type="ECO:0000313" key="2">
    <source>
        <dbReference type="Proteomes" id="UP000241769"/>
    </source>
</evidence>
<name>A0A2P6MQN3_9EUKA</name>
<dbReference type="AlphaFoldDB" id="A0A2P6MQN3"/>
<dbReference type="InParanoid" id="A0A2P6MQN3"/>
<proteinExistence type="predicted"/>
<organism evidence="1 2">
    <name type="scientific">Planoprotostelium fungivorum</name>
    <dbReference type="NCBI Taxonomy" id="1890364"/>
    <lineage>
        <taxon>Eukaryota</taxon>
        <taxon>Amoebozoa</taxon>
        <taxon>Evosea</taxon>
        <taxon>Variosea</taxon>
        <taxon>Cavosteliida</taxon>
        <taxon>Cavosteliaceae</taxon>
        <taxon>Planoprotostelium</taxon>
    </lineage>
</organism>
<evidence type="ECO:0000313" key="1">
    <source>
        <dbReference type="EMBL" id="PRP74007.1"/>
    </source>
</evidence>
<keyword evidence="2" id="KW-1185">Reference proteome</keyword>
<reference evidence="1 2" key="1">
    <citation type="journal article" date="2018" name="Genome Biol. Evol.">
        <title>Multiple Roots of Fruiting Body Formation in Amoebozoa.</title>
        <authorList>
            <person name="Hillmann F."/>
            <person name="Forbes G."/>
            <person name="Novohradska S."/>
            <person name="Ferling I."/>
            <person name="Riege K."/>
            <person name="Groth M."/>
            <person name="Westermann M."/>
            <person name="Marz M."/>
            <person name="Spaller T."/>
            <person name="Winckler T."/>
            <person name="Schaap P."/>
            <person name="Glockner G."/>
        </authorList>
    </citation>
    <scope>NUCLEOTIDE SEQUENCE [LARGE SCALE GENOMIC DNA]</scope>
    <source>
        <strain evidence="1 2">Jena</strain>
    </source>
</reference>
<gene>
    <name evidence="1" type="ORF">PROFUN_16445</name>
</gene>
<sequence>MPPLLYCWVSAVRKNRFQHPLIVIVFGSGYRCGDTYPLATELTEFSFVSADHGNYSPLYPKSHPNVSTPFRSLAWNE</sequence>
<dbReference type="EMBL" id="MDYQ01000511">
    <property type="protein sequence ID" value="PRP74007.1"/>
    <property type="molecule type" value="Genomic_DNA"/>
</dbReference>
<accession>A0A2P6MQN3</accession>